<dbReference type="Proteomes" id="UP001597182">
    <property type="component" value="Unassembled WGS sequence"/>
</dbReference>
<dbReference type="Gene3D" id="3.30.450.40">
    <property type="match status" value="1"/>
</dbReference>
<protein>
    <submittedName>
        <fullName evidence="6">GAF domain-containing protein</fullName>
    </submittedName>
</protein>
<evidence type="ECO:0000256" key="4">
    <source>
        <dbReference type="SAM" id="MobiDB-lite"/>
    </source>
</evidence>
<evidence type="ECO:0000256" key="3">
    <source>
        <dbReference type="ARBA" id="ARBA00023163"/>
    </source>
</evidence>
<evidence type="ECO:0000313" key="7">
    <source>
        <dbReference type="Proteomes" id="UP001597182"/>
    </source>
</evidence>
<feature type="domain" description="OmpR/PhoB-type" evidence="5">
    <location>
        <begin position="337"/>
        <end position="402"/>
    </location>
</feature>
<dbReference type="Gene3D" id="1.10.10.10">
    <property type="entry name" value="Winged helix-like DNA-binding domain superfamily/Winged helix DNA-binding domain"/>
    <property type="match status" value="1"/>
</dbReference>
<dbReference type="RefSeq" id="WP_013673802.1">
    <property type="nucleotide sequence ID" value="NZ_BAABKS010000066.1"/>
</dbReference>
<accession>A0ABW3VDR4</accession>
<proteinExistence type="predicted"/>
<dbReference type="Pfam" id="PF01590">
    <property type="entry name" value="GAF"/>
    <property type="match status" value="1"/>
</dbReference>
<keyword evidence="7" id="KW-1185">Reference proteome</keyword>
<dbReference type="SUPFAM" id="SSF46894">
    <property type="entry name" value="C-terminal effector domain of the bipartite response regulators"/>
    <property type="match status" value="1"/>
</dbReference>
<evidence type="ECO:0000256" key="1">
    <source>
        <dbReference type="ARBA" id="ARBA00023015"/>
    </source>
</evidence>
<evidence type="ECO:0000256" key="2">
    <source>
        <dbReference type="ARBA" id="ARBA00023125"/>
    </source>
</evidence>
<evidence type="ECO:0000313" key="6">
    <source>
        <dbReference type="EMBL" id="MFD1232755.1"/>
    </source>
</evidence>
<keyword evidence="3" id="KW-0804">Transcription</keyword>
<dbReference type="InterPro" id="IPR029016">
    <property type="entry name" value="GAF-like_dom_sf"/>
</dbReference>
<dbReference type="EMBL" id="JBHTMB010000039">
    <property type="protein sequence ID" value="MFD1232755.1"/>
    <property type="molecule type" value="Genomic_DNA"/>
</dbReference>
<keyword evidence="1" id="KW-0805">Transcription regulation</keyword>
<dbReference type="SMART" id="SM00862">
    <property type="entry name" value="Trans_reg_C"/>
    <property type="match status" value="1"/>
</dbReference>
<sequence>MGGRGHVSSPSPDRKVSADPLARARALSKVFDEVIGAGGPSLRGRDEGPGPRPIISESWQRSLAARVDPESVAPPLVYSSDDLPTLRADHPLNTVMPLLRSTLVSIADEAMHVMLVTDAEGHILWRDGASSLLSDADRVGLYPGTQVSEETIGTNAMGTTLAVDAPVQIHSAEHLVRAFHAWTCVAAPVHDPDTGAILGAVDISGPLHTAHPALVQLVSTTATLAENQLRVRVAIADERLRMRNMPHLASLRGAAGALVTPTGRIIAGEPYGRWPERVAIAEGADRVVLADGREMLVEPLAEGYLLRAATRTTRSAPRTALSMRFMGDGAPRLLLNGRPVPLTLRPAEVLAMLALHPDGVSGERLAQLLYGEDGNPTTVRGEIHRLRALIGADVLRTRPYRLDATVETDFGSVRAALQAGRVEAALSACGGPLLPRSDSPEIRELRDELEAGLRRAVLDTDDVDLLHTFAGHPLGRDDLEVHDRLVTLLAPGDTRLTAVAMRRARLLRD</sequence>
<dbReference type="InterPro" id="IPR036388">
    <property type="entry name" value="WH-like_DNA-bd_sf"/>
</dbReference>
<organism evidence="6 7">
    <name type="scientific">Pseudonocardia benzenivorans</name>
    <dbReference type="NCBI Taxonomy" id="228005"/>
    <lineage>
        <taxon>Bacteria</taxon>
        <taxon>Bacillati</taxon>
        <taxon>Actinomycetota</taxon>
        <taxon>Actinomycetes</taxon>
        <taxon>Pseudonocardiales</taxon>
        <taxon>Pseudonocardiaceae</taxon>
        <taxon>Pseudonocardia</taxon>
    </lineage>
</organism>
<name>A0ABW3VDR4_9PSEU</name>
<gene>
    <name evidence="6" type="ORF">ACFQ34_05620</name>
</gene>
<evidence type="ECO:0000259" key="5">
    <source>
        <dbReference type="SMART" id="SM00862"/>
    </source>
</evidence>
<feature type="region of interest" description="Disordered" evidence="4">
    <location>
        <begin position="1"/>
        <end position="20"/>
    </location>
</feature>
<reference evidence="7" key="1">
    <citation type="journal article" date="2019" name="Int. J. Syst. Evol. Microbiol.">
        <title>The Global Catalogue of Microorganisms (GCM) 10K type strain sequencing project: providing services to taxonomists for standard genome sequencing and annotation.</title>
        <authorList>
            <consortium name="The Broad Institute Genomics Platform"/>
            <consortium name="The Broad Institute Genome Sequencing Center for Infectious Disease"/>
            <person name="Wu L."/>
            <person name="Ma J."/>
        </authorList>
    </citation>
    <scope>NUCLEOTIDE SEQUENCE [LARGE SCALE GENOMIC DNA]</scope>
    <source>
        <strain evidence="7">CCUG 49018</strain>
    </source>
</reference>
<dbReference type="InterPro" id="IPR016032">
    <property type="entry name" value="Sig_transdc_resp-reg_C-effctor"/>
</dbReference>
<dbReference type="InterPro" id="IPR003018">
    <property type="entry name" value="GAF"/>
</dbReference>
<comment type="caution">
    <text evidence="6">The sequence shown here is derived from an EMBL/GenBank/DDBJ whole genome shotgun (WGS) entry which is preliminary data.</text>
</comment>
<dbReference type="InterPro" id="IPR001867">
    <property type="entry name" value="OmpR/PhoB-type_DNA-bd"/>
</dbReference>
<keyword evidence="2" id="KW-0238">DNA-binding</keyword>